<gene>
    <name evidence="8" type="ORF">SAMN05216287_2453</name>
</gene>
<keyword evidence="3" id="KW-0238">DNA-binding</keyword>
<dbReference type="PROSITE" id="PS00041">
    <property type="entry name" value="HTH_ARAC_FAMILY_1"/>
    <property type="match status" value="1"/>
</dbReference>
<dbReference type="Pfam" id="PF02311">
    <property type="entry name" value="AraC_binding"/>
    <property type="match status" value="1"/>
</dbReference>
<dbReference type="Proteomes" id="UP000243778">
    <property type="component" value="Unassembled WGS sequence"/>
</dbReference>
<dbReference type="InterPro" id="IPR020449">
    <property type="entry name" value="Tscrpt_reg_AraC-type_HTH"/>
</dbReference>
<organism evidence="8 9">
    <name type="scientific">Pseudomonas kuykendallii</name>
    <dbReference type="NCBI Taxonomy" id="1007099"/>
    <lineage>
        <taxon>Bacteria</taxon>
        <taxon>Pseudomonadati</taxon>
        <taxon>Pseudomonadota</taxon>
        <taxon>Gammaproteobacteria</taxon>
        <taxon>Pseudomonadales</taxon>
        <taxon>Pseudomonadaceae</taxon>
        <taxon>Pseudomonas</taxon>
    </lineage>
</organism>
<dbReference type="STRING" id="1007099.SAMN05216287_2453"/>
<accession>A0A1H2ZWK3</accession>
<evidence type="ECO:0000256" key="1">
    <source>
        <dbReference type="ARBA" id="ARBA00004496"/>
    </source>
</evidence>
<dbReference type="PANTHER" id="PTHR46796">
    <property type="entry name" value="HTH-TYPE TRANSCRIPTIONAL ACTIVATOR RHAS-RELATED"/>
    <property type="match status" value="1"/>
</dbReference>
<protein>
    <submittedName>
        <fullName evidence="8">Transcriptional regulator, AraC family</fullName>
    </submittedName>
</protein>
<dbReference type="PROSITE" id="PS01124">
    <property type="entry name" value="HTH_ARAC_FAMILY_2"/>
    <property type="match status" value="1"/>
</dbReference>
<evidence type="ECO:0000256" key="6">
    <source>
        <dbReference type="ARBA" id="ARBA00037345"/>
    </source>
</evidence>
<dbReference type="GO" id="GO:0043565">
    <property type="term" value="F:sequence-specific DNA binding"/>
    <property type="evidence" value="ECO:0007669"/>
    <property type="project" value="InterPro"/>
</dbReference>
<dbReference type="GO" id="GO:0003700">
    <property type="term" value="F:DNA-binding transcription factor activity"/>
    <property type="evidence" value="ECO:0007669"/>
    <property type="project" value="InterPro"/>
</dbReference>
<comment type="function">
    <text evidence="6">Regulatory protein of the TOL plasmid xyl operons. XylS activates the xylXYZLTEGFJQKIH operon required for the degradation of toluene, m-xylene and p-xylene.</text>
</comment>
<dbReference type="PANTHER" id="PTHR46796:SF2">
    <property type="entry name" value="TRANSCRIPTIONAL REGULATORY PROTEIN"/>
    <property type="match status" value="1"/>
</dbReference>
<evidence type="ECO:0000313" key="9">
    <source>
        <dbReference type="Proteomes" id="UP000243778"/>
    </source>
</evidence>
<evidence type="ECO:0000256" key="3">
    <source>
        <dbReference type="ARBA" id="ARBA00023125"/>
    </source>
</evidence>
<keyword evidence="2" id="KW-0805">Transcription regulation</keyword>
<dbReference type="InterPro" id="IPR037923">
    <property type="entry name" value="HTH-like"/>
</dbReference>
<dbReference type="InterPro" id="IPR018062">
    <property type="entry name" value="HTH_AraC-typ_CS"/>
</dbReference>
<dbReference type="InterPro" id="IPR018060">
    <property type="entry name" value="HTH_AraC"/>
</dbReference>
<keyword evidence="9" id="KW-1185">Reference proteome</keyword>
<name>A0A1H2ZWK3_9PSED</name>
<comment type="subcellular location">
    <subcellularLocation>
        <location evidence="1">Cytoplasm</location>
    </subcellularLocation>
</comment>
<evidence type="ECO:0000256" key="2">
    <source>
        <dbReference type="ARBA" id="ARBA00023015"/>
    </source>
</evidence>
<feature type="domain" description="HTH araC/xylS-type" evidence="7">
    <location>
        <begin position="178"/>
        <end position="274"/>
    </location>
</feature>
<dbReference type="SUPFAM" id="SSF46689">
    <property type="entry name" value="Homeodomain-like"/>
    <property type="match status" value="2"/>
</dbReference>
<keyword evidence="5" id="KW-0804">Transcription</keyword>
<dbReference type="InterPro" id="IPR003313">
    <property type="entry name" value="AraC-bd"/>
</dbReference>
<dbReference type="GO" id="GO:0005737">
    <property type="term" value="C:cytoplasm"/>
    <property type="evidence" value="ECO:0007669"/>
    <property type="project" value="UniProtKB-SubCell"/>
</dbReference>
<dbReference type="PRINTS" id="PR00032">
    <property type="entry name" value="HTHARAC"/>
</dbReference>
<evidence type="ECO:0000256" key="4">
    <source>
        <dbReference type="ARBA" id="ARBA00023159"/>
    </source>
</evidence>
<dbReference type="InterPro" id="IPR050204">
    <property type="entry name" value="AraC_XylS_family_regulators"/>
</dbReference>
<dbReference type="RefSeq" id="WP_090228413.1">
    <property type="nucleotide sequence ID" value="NZ_FNNU01000003.1"/>
</dbReference>
<evidence type="ECO:0000259" key="7">
    <source>
        <dbReference type="PROSITE" id="PS01124"/>
    </source>
</evidence>
<dbReference type="SMART" id="SM00342">
    <property type="entry name" value="HTH_ARAC"/>
    <property type="match status" value="1"/>
</dbReference>
<dbReference type="EMBL" id="FNNU01000003">
    <property type="protein sequence ID" value="SDX21039.1"/>
    <property type="molecule type" value="Genomic_DNA"/>
</dbReference>
<dbReference type="SUPFAM" id="SSF51215">
    <property type="entry name" value="Regulatory protein AraC"/>
    <property type="match status" value="1"/>
</dbReference>
<dbReference type="Gene3D" id="1.10.10.60">
    <property type="entry name" value="Homeodomain-like"/>
    <property type="match status" value="2"/>
</dbReference>
<dbReference type="InterPro" id="IPR009057">
    <property type="entry name" value="Homeodomain-like_sf"/>
</dbReference>
<dbReference type="AlphaFoldDB" id="A0A1H2ZWK3"/>
<evidence type="ECO:0000313" key="8">
    <source>
        <dbReference type="EMBL" id="SDX21039.1"/>
    </source>
</evidence>
<dbReference type="Pfam" id="PF12833">
    <property type="entry name" value="HTH_18"/>
    <property type="match status" value="1"/>
</dbReference>
<proteinExistence type="predicted"/>
<reference evidence="9" key="1">
    <citation type="submission" date="2016-10" db="EMBL/GenBank/DDBJ databases">
        <authorList>
            <person name="Varghese N."/>
            <person name="Submissions S."/>
        </authorList>
    </citation>
    <scope>NUCLEOTIDE SEQUENCE [LARGE SCALE GENOMIC DNA]</scope>
    <source>
        <strain evidence="9">NRRL B-59562</strain>
    </source>
</reference>
<dbReference type="GO" id="GO:0009893">
    <property type="term" value="P:positive regulation of metabolic process"/>
    <property type="evidence" value="ECO:0007669"/>
    <property type="project" value="UniProtKB-ARBA"/>
</dbReference>
<evidence type="ECO:0000256" key="5">
    <source>
        <dbReference type="ARBA" id="ARBA00023163"/>
    </source>
</evidence>
<sequence>MTTLLPSDQPRFWRDDALPFIEARSVEDGRKVCYAAHSHAFFSIGAVTAGSCTYFNGNAREPIEAGCVVLMNPQAVHACNPIDGQPWSYLMFYVDAAWLGALQGELGASAEGAFAPFAPILSRDPALFAALTALHATLLDEQADTSHKQGAIVECFGLLQCTLAPRPAAMDEEPAQLERAAQFIDAHCTEALTLEAICAAAGLSPSYLIRRFKRRYGMTPHAYLLNRRIQRSQQWLRQGRGLAEVALDAGFADQAHFQRSFKRHLAATPGQYRD</sequence>
<keyword evidence="4" id="KW-0010">Activator</keyword>
<dbReference type="OrthoDB" id="9809338at2"/>